<protein>
    <recommendedName>
        <fullName evidence="4">PH domain-containing protein</fullName>
    </recommendedName>
</protein>
<accession>A0A517Y125</accession>
<evidence type="ECO:0008006" key="4">
    <source>
        <dbReference type="Google" id="ProtNLM"/>
    </source>
</evidence>
<keyword evidence="1" id="KW-0472">Membrane</keyword>
<evidence type="ECO:0000313" key="3">
    <source>
        <dbReference type="Proteomes" id="UP000319576"/>
    </source>
</evidence>
<evidence type="ECO:0000256" key="1">
    <source>
        <dbReference type="SAM" id="Phobius"/>
    </source>
</evidence>
<reference evidence="2 3" key="1">
    <citation type="submission" date="2019-02" db="EMBL/GenBank/DDBJ databases">
        <title>Deep-cultivation of Planctomycetes and their phenomic and genomic characterization uncovers novel biology.</title>
        <authorList>
            <person name="Wiegand S."/>
            <person name="Jogler M."/>
            <person name="Boedeker C."/>
            <person name="Pinto D."/>
            <person name="Vollmers J."/>
            <person name="Rivas-Marin E."/>
            <person name="Kohn T."/>
            <person name="Peeters S.H."/>
            <person name="Heuer A."/>
            <person name="Rast P."/>
            <person name="Oberbeckmann S."/>
            <person name="Bunk B."/>
            <person name="Jeske O."/>
            <person name="Meyerdierks A."/>
            <person name="Storesund J.E."/>
            <person name="Kallscheuer N."/>
            <person name="Luecker S."/>
            <person name="Lage O.M."/>
            <person name="Pohl T."/>
            <person name="Merkel B.J."/>
            <person name="Hornburger P."/>
            <person name="Mueller R.-W."/>
            <person name="Bruemmer F."/>
            <person name="Labrenz M."/>
            <person name="Spormann A.M."/>
            <person name="Op den Camp H."/>
            <person name="Overmann J."/>
            <person name="Amann R."/>
            <person name="Jetten M.S.M."/>
            <person name="Mascher T."/>
            <person name="Medema M.H."/>
            <person name="Devos D.P."/>
            <person name="Kaster A.-K."/>
            <person name="Ovreas L."/>
            <person name="Rohde M."/>
            <person name="Galperin M.Y."/>
            <person name="Jogler C."/>
        </authorList>
    </citation>
    <scope>NUCLEOTIDE SEQUENCE [LARGE SCALE GENOMIC DNA]</scope>
    <source>
        <strain evidence="2 3">ETA_A1</strain>
    </source>
</reference>
<dbReference type="Proteomes" id="UP000319576">
    <property type="component" value="Chromosome"/>
</dbReference>
<keyword evidence="1" id="KW-0812">Transmembrane</keyword>
<keyword evidence="3" id="KW-1185">Reference proteome</keyword>
<proteinExistence type="predicted"/>
<dbReference type="RefSeq" id="WP_145243710.1">
    <property type="nucleotide sequence ID" value="NZ_CP036273.1"/>
</dbReference>
<keyword evidence="1" id="KW-1133">Transmembrane helix</keyword>
<feature type="transmembrane region" description="Helical" evidence="1">
    <location>
        <begin position="55"/>
        <end position="76"/>
    </location>
</feature>
<dbReference type="KEGG" id="uli:ETAA1_54690"/>
<dbReference type="EMBL" id="CP036273">
    <property type="protein sequence ID" value="QDU23469.1"/>
    <property type="molecule type" value="Genomic_DNA"/>
</dbReference>
<feature type="transmembrane region" description="Helical" evidence="1">
    <location>
        <begin position="20"/>
        <end position="43"/>
    </location>
</feature>
<evidence type="ECO:0000313" key="2">
    <source>
        <dbReference type="EMBL" id="QDU23469.1"/>
    </source>
</evidence>
<sequence>MLRGERAPTPVLDRLAEAALVVSVAFPLLLMGGGMILVGLLAVGPRRKDSPELWICLPAGLAILGVFVGIGYWQWWRLPRLTVTRFAFDGAEVVIEAPARGCVTRPVGALRSLTESRGRRGLLGWWVRFDGAGWVFLHGATPNAWQLVDQLRPHVEVAR</sequence>
<organism evidence="2 3">
    <name type="scientific">Urbifossiella limnaea</name>
    <dbReference type="NCBI Taxonomy" id="2528023"/>
    <lineage>
        <taxon>Bacteria</taxon>
        <taxon>Pseudomonadati</taxon>
        <taxon>Planctomycetota</taxon>
        <taxon>Planctomycetia</taxon>
        <taxon>Gemmatales</taxon>
        <taxon>Gemmataceae</taxon>
        <taxon>Urbifossiella</taxon>
    </lineage>
</organism>
<name>A0A517Y125_9BACT</name>
<gene>
    <name evidence="2" type="ORF">ETAA1_54690</name>
</gene>
<dbReference type="AlphaFoldDB" id="A0A517Y125"/>